<proteinExistence type="predicted"/>
<accession>A0A8J8TCM5</accession>
<gene>
    <name evidence="1" type="ORF">EGH24_02425</name>
</gene>
<protein>
    <recommendedName>
        <fullName evidence="3">Type II toxin-antitoxin system HicB family antitoxin</fullName>
    </recommendedName>
</protein>
<keyword evidence="2" id="KW-1185">Reference proteome</keyword>
<dbReference type="OrthoDB" id="201961at2157"/>
<dbReference type="Proteomes" id="UP000705823">
    <property type="component" value="Unassembled WGS sequence"/>
</dbReference>
<evidence type="ECO:0008006" key="3">
    <source>
        <dbReference type="Google" id="ProtNLM"/>
    </source>
</evidence>
<evidence type="ECO:0000313" key="1">
    <source>
        <dbReference type="EMBL" id="TQQ83663.1"/>
    </source>
</evidence>
<dbReference type="InterPro" id="IPR055811">
    <property type="entry name" value="DUF7387"/>
</dbReference>
<organism evidence="1 2">
    <name type="scientific">Halonotius terrestris</name>
    <dbReference type="NCBI Taxonomy" id="2487750"/>
    <lineage>
        <taxon>Archaea</taxon>
        <taxon>Methanobacteriati</taxon>
        <taxon>Methanobacteriota</taxon>
        <taxon>Stenosarchaea group</taxon>
        <taxon>Halobacteria</taxon>
        <taxon>Halobacteriales</taxon>
        <taxon>Haloferacaceae</taxon>
        <taxon>Halonotius</taxon>
    </lineage>
</organism>
<sequence length="86" mass="9298">MATTDRRDEQDGVRFSYEEDLVTAIDVETGVAASGDSKADALAELADALALHEGGGEEIEDEDAFLREIGLDPEEVTTEQTPPWSE</sequence>
<dbReference type="RefSeq" id="WP_142978580.1">
    <property type="nucleotide sequence ID" value="NZ_RKLU01000001.1"/>
</dbReference>
<dbReference type="EMBL" id="RKLU01000001">
    <property type="protein sequence ID" value="TQQ83663.1"/>
    <property type="molecule type" value="Genomic_DNA"/>
</dbReference>
<dbReference type="AlphaFoldDB" id="A0A8J8TCM5"/>
<comment type="caution">
    <text evidence="1">The sequence shown here is derived from an EMBL/GenBank/DDBJ whole genome shotgun (WGS) entry which is preliminary data.</text>
</comment>
<evidence type="ECO:0000313" key="2">
    <source>
        <dbReference type="Proteomes" id="UP000705823"/>
    </source>
</evidence>
<dbReference type="Pfam" id="PF24113">
    <property type="entry name" value="DUF7387"/>
    <property type="match status" value="1"/>
</dbReference>
<reference evidence="1" key="1">
    <citation type="submission" date="2019-02" db="EMBL/GenBank/DDBJ databases">
        <title>Halonotius sp. a new haloarchaeum isolated from saline soil.</title>
        <authorList>
            <person name="Duran-Viseras A."/>
            <person name="Sanchez-Porro C."/>
            <person name="Ventosa A."/>
        </authorList>
    </citation>
    <scope>NUCLEOTIDE SEQUENCE</scope>
    <source>
        <strain evidence="1">F15B</strain>
    </source>
</reference>
<name>A0A8J8TCM5_9EURY</name>